<evidence type="ECO:0000313" key="7">
    <source>
        <dbReference type="Proteomes" id="UP001190700"/>
    </source>
</evidence>
<dbReference type="GO" id="GO:0009062">
    <property type="term" value="P:fatty acid catabolic process"/>
    <property type="evidence" value="ECO:0007669"/>
    <property type="project" value="InterPro"/>
</dbReference>
<dbReference type="Proteomes" id="UP001190700">
    <property type="component" value="Unassembled WGS sequence"/>
</dbReference>
<feature type="non-terminal residue" evidence="6">
    <location>
        <position position="140"/>
    </location>
</feature>
<dbReference type="SUPFAM" id="SSF51735">
    <property type="entry name" value="NAD(P)-binding Rossmann-fold domains"/>
    <property type="match status" value="1"/>
</dbReference>
<proteinExistence type="predicted"/>
<evidence type="ECO:0000256" key="4">
    <source>
        <dbReference type="ARBA" id="ARBA00048009"/>
    </source>
</evidence>
<accession>A0AAE0C1C7</accession>
<dbReference type="EC" id="1.3.1.124" evidence="3"/>
<gene>
    <name evidence="6" type="ORF">CYMTET_43855</name>
</gene>
<keyword evidence="1" id="KW-0521">NADP</keyword>
<comment type="catalytic activity">
    <reaction evidence="5">
        <text>a (2E,4Z)-dienoyl-CoA + NADPH + H(+) = a 4,5-saturated-(3E)-enoyl-CoA + NADP(+)</text>
        <dbReference type="Rhea" id="RHEA:61892"/>
        <dbReference type="ChEBI" id="CHEBI:15378"/>
        <dbReference type="ChEBI" id="CHEBI:57783"/>
        <dbReference type="ChEBI" id="CHEBI:58349"/>
        <dbReference type="ChEBI" id="CHEBI:85099"/>
        <dbReference type="ChEBI" id="CHEBI:85493"/>
        <dbReference type="EC" id="1.3.1.124"/>
    </reaction>
</comment>
<keyword evidence="2" id="KW-0560">Oxidoreductase</keyword>
<dbReference type="PANTHER" id="PTHR43296:SF2">
    <property type="entry name" value="PEROXISOMAL 2,4-DIENOYL-COA REDUCTASE [(3E)-ENOYL-COA-PRODUCING]"/>
    <property type="match status" value="1"/>
</dbReference>
<dbReference type="InterPro" id="IPR045017">
    <property type="entry name" value="DECR2-like"/>
</dbReference>
<keyword evidence="7" id="KW-1185">Reference proteome</keyword>
<evidence type="ECO:0000256" key="5">
    <source>
        <dbReference type="ARBA" id="ARBA00048340"/>
    </source>
</evidence>
<dbReference type="Gene3D" id="3.40.50.720">
    <property type="entry name" value="NAD(P)-binding Rossmann-like Domain"/>
    <property type="match status" value="1"/>
</dbReference>
<dbReference type="PRINTS" id="PR00081">
    <property type="entry name" value="GDHRDH"/>
</dbReference>
<dbReference type="GO" id="GO:0008670">
    <property type="term" value="F:2,4-dienoyl-CoA reductase (NADPH) activity"/>
    <property type="evidence" value="ECO:0007669"/>
    <property type="project" value="InterPro"/>
</dbReference>
<evidence type="ECO:0000313" key="6">
    <source>
        <dbReference type="EMBL" id="KAK3246613.1"/>
    </source>
</evidence>
<evidence type="ECO:0000256" key="1">
    <source>
        <dbReference type="ARBA" id="ARBA00022857"/>
    </source>
</evidence>
<dbReference type="InterPro" id="IPR002347">
    <property type="entry name" value="SDR_fam"/>
</dbReference>
<dbReference type="EMBL" id="LGRX02029640">
    <property type="protein sequence ID" value="KAK3246613.1"/>
    <property type="molecule type" value="Genomic_DNA"/>
</dbReference>
<name>A0AAE0C1C7_9CHLO</name>
<dbReference type="Pfam" id="PF00106">
    <property type="entry name" value="adh_short"/>
    <property type="match status" value="1"/>
</dbReference>
<dbReference type="GO" id="GO:0005777">
    <property type="term" value="C:peroxisome"/>
    <property type="evidence" value="ECO:0007669"/>
    <property type="project" value="TreeGrafter"/>
</dbReference>
<dbReference type="PANTHER" id="PTHR43296">
    <property type="entry name" value="PEROXISOMAL 2,4-DIENOYL-COA REDUCTASE"/>
    <property type="match status" value="1"/>
</dbReference>
<dbReference type="InterPro" id="IPR036291">
    <property type="entry name" value="NAD(P)-bd_dom_sf"/>
</dbReference>
<evidence type="ECO:0000256" key="2">
    <source>
        <dbReference type="ARBA" id="ARBA00023002"/>
    </source>
</evidence>
<comment type="catalytic activity">
    <reaction evidence="4">
        <text>a (2E,4E)-dienoyl-CoA + NADPH + H(+) = a 4,5-saturated-(3E)-enoyl-CoA + NADP(+)</text>
        <dbReference type="Rhea" id="RHEA:45912"/>
        <dbReference type="ChEBI" id="CHEBI:15378"/>
        <dbReference type="ChEBI" id="CHEBI:57783"/>
        <dbReference type="ChEBI" id="CHEBI:58349"/>
        <dbReference type="ChEBI" id="CHEBI:85101"/>
        <dbReference type="ChEBI" id="CHEBI:85493"/>
        <dbReference type="EC" id="1.3.1.124"/>
    </reaction>
</comment>
<organism evidence="6 7">
    <name type="scientific">Cymbomonas tetramitiformis</name>
    <dbReference type="NCBI Taxonomy" id="36881"/>
    <lineage>
        <taxon>Eukaryota</taxon>
        <taxon>Viridiplantae</taxon>
        <taxon>Chlorophyta</taxon>
        <taxon>Pyramimonadophyceae</taxon>
        <taxon>Pyramimonadales</taxon>
        <taxon>Pyramimonadaceae</taxon>
        <taxon>Cymbomonas</taxon>
    </lineage>
</organism>
<evidence type="ECO:0000256" key="3">
    <source>
        <dbReference type="ARBA" id="ARBA00026117"/>
    </source>
</evidence>
<reference evidence="6 7" key="1">
    <citation type="journal article" date="2015" name="Genome Biol. Evol.">
        <title>Comparative Genomics of a Bacterivorous Green Alga Reveals Evolutionary Causalities and Consequences of Phago-Mixotrophic Mode of Nutrition.</title>
        <authorList>
            <person name="Burns J.A."/>
            <person name="Paasch A."/>
            <person name="Narechania A."/>
            <person name="Kim E."/>
        </authorList>
    </citation>
    <scope>NUCLEOTIDE SEQUENCE [LARGE SCALE GENOMIC DNA]</scope>
    <source>
        <strain evidence="6 7">PLY_AMNH</strain>
    </source>
</reference>
<dbReference type="AlphaFoldDB" id="A0AAE0C1C7"/>
<sequence>MAETMTSPFRTDSVAGKVALITGGTSGIGLEIARQLALHGAKVMVMGRREAVALAAAKELCDEGLQAAACVGDVRSPEQGKAAVDKTVETFGKMDILVNSAAGNFLATSNELSTNGFKTVMDIDTVGTFNMCNASFNALK</sequence>
<protein>
    <recommendedName>
        <fullName evidence="3">2,4-dienoyl-CoA reductase [(3E)-enoyl-CoA-producing]</fullName>
        <ecNumber evidence="3">1.3.1.124</ecNumber>
    </recommendedName>
</protein>
<comment type="caution">
    <text evidence="6">The sequence shown here is derived from an EMBL/GenBank/DDBJ whole genome shotgun (WGS) entry which is preliminary data.</text>
</comment>